<feature type="region of interest" description="Disordered" evidence="1">
    <location>
        <begin position="1"/>
        <end position="30"/>
    </location>
</feature>
<proteinExistence type="predicted"/>
<accession>A0A7K1L4X5</accession>
<reference evidence="2 3" key="1">
    <citation type="submission" date="2019-11" db="EMBL/GenBank/DDBJ databases">
        <authorList>
            <person name="Cao P."/>
        </authorList>
    </citation>
    <scope>NUCLEOTIDE SEQUENCE [LARGE SCALE GENOMIC DNA]</scope>
    <source>
        <strain evidence="2 3">NEAU-AAG5</strain>
    </source>
</reference>
<comment type="caution">
    <text evidence="2">The sequence shown here is derived from an EMBL/GenBank/DDBJ whole genome shotgun (WGS) entry which is preliminary data.</text>
</comment>
<dbReference type="RefSeq" id="WP_156218632.1">
    <property type="nucleotide sequence ID" value="NZ_WOFH01000008.1"/>
</dbReference>
<organism evidence="2 3">
    <name type="scientific">Actinomadura litoris</name>
    <dbReference type="NCBI Taxonomy" id="2678616"/>
    <lineage>
        <taxon>Bacteria</taxon>
        <taxon>Bacillati</taxon>
        <taxon>Actinomycetota</taxon>
        <taxon>Actinomycetes</taxon>
        <taxon>Streptosporangiales</taxon>
        <taxon>Thermomonosporaceae</taxon>
        <taxon>Actinomadura</taxon>
    </lineage>
</organism>
<name>A0A7K1L4X5_9ACTN</name>
<sequence>MGTSKHAASAAVLAGASGDGSGTPKDGGTLTFAVGSDTGCVDPRQVGSNDAIPRLGPLVTLGIGYLSGTRG</sequence>
<keyword evidence="3" id="KW-1185">Reference proteome</keyword>
<evidence type="ECO:0000313" key="3">
    <source>
        <dbReference type="Proteomes" id="UP000432015"/>
    </source>
</evidence>
<dbReference type="AlphaFoldDB" id="A0A7K1L4X5"/>
<dbReference type="Proteomes" id="UP000432015">
    <property type="component" value="Unassembled WGS sequence"/>
</dbReference>
<dbReference type="EMBL" id="WOFH01000008">
    <property type="protein sequence ID" value="MUN39471.1"/>
    <property type="molecule type" value="Genomic_DNA"/>
</dbReference>
<protein>
    <submittedName>
        <fullName evidence="2">Uncharacterized protein</fullName>
    </submittedName>
</protein>
<feature type="compositionally biased region" description="Low complexity" evidence="1">
    <location>
        <begin position="1"/>
        <end position="16"/>
    </location>
</feature>
<gene>
    <name evidence="2" type="ORF">GNZ18_23135</name>
</gene>
<evidence type="ECO:0000313" key="2">
    <source>
        <dbReference type="EMBL" id="MUN39471.1"/>
    </source>
</evidence>
<evidence type="ECO:0000256" key="1">
    <source>
        <dbReference type="SAM" id="MobiDB-lite"/>
    </source>
</evidence>